<reference evidence="1" key="1">
    <citation type="submission" date="2022-07" db="EMBL/GenBank/DDBJ databases">
        <title>Phylogenomic reconstructions and comparative analyses of Kickxellomycotina fungi.</title>
        <authorList>
            <person name="Reynolds N.K."/>
            <person name="Stajich J.E."/>
            <person name="Barry K."/>
            <person name="Grigoriev I.V."/>
            <person name="Crous P."/>
            <person name="Smith M.E."/>
        </authorList>
    </citation>
    <scope>NUCLEOTIDE SEQUENCE</scope>
    <source>
        <strain evidence="1">Benny 63K</strain>
    </source>
</reference>
<organism evidence="1 2">
    <name type="scientific">Kickxella alabastrina</name>
    <dbReference type="NCBI Taxonomy" id="61397"/>
    <lineage>
        <taxon>Eukaryota</taxon>
        <taxon>Fungi</taxon>
        <taxon>Fungi incertae sedis</taxon>
        <taxon>Zoopagomycota</taxon>
        <taxon>Kickxellomycotina</taxon>
        <taxon>Kickxellomycetes</taxon>
        <taxon>Kickxellales</taxon>
        <taxon>Kickxellaceae</taxon>
        <taxon>Kickxella</taxon>
    </lineage>
</organism>
<accession>A0ACC1IIR7</accession>
<gene>
    <name evidence="1" type="ORF">LPJ66_004767</name>
</gene>
<sequence length="133" mass="14729">MSDDPFDSVINIEDEFEDSGYIMGLEAGKSIGTFDGRVMGCENGFDLGKDLGFYQGWTQQWLKAADTHPEIVPARVQKKLLEIQAILDEVPMTNIEGANFADRLKQVQKKFKVVSAMLGTNTTTELASNSLSY</sequence>
<evidence type="ECO:0000313" key="2">
    <source>
        <dbReference type="Proteomes" id="UP001150581"/>
    </source>
</evidence>
<comment type="caution">
    <text evidence="1">The sequence shown here is derived from an EMBL/GenBank/DDBJ whole genome shotgun (WGS) entry which is preliminary data.</text>
</comment>
<keyword evidence="2" id="KW-1185">Reference proteome</keyword>
<evidence type="ECO:0000313" key="1">
    <source>
        <dbReference type="EMBL" id="KAJ1895148.1"/>
    </source>
</evidence>
<protein>
    <submittedName>
        <fullName evidence="1">Uncharacterized protein</fullName>
    </submittedName>
</protein>
<proteinExistence type="predicted"/>
<dbReference type="Proteomes" id="UP001150581">
    <property type="component" value="Unassembled WGS sequence"/>
</dbReference>
<dbReference type="EMBL" id="JANBPG010000602">
    <property type="protein sequence ID" value="KAJ1895148.1"/>
    <property type="molecule type" value="Genomic_DNA"/>
</dbReference>
<name>A0ACC1IIR7_9FUNG</name>